<dbReference type="Pfam" id="PF13280">
    <property type="entry name" value="WYL"/>
    <property type="match status" value="1"/>
</dbReference>
<protein>
    <recommendedName>
        <fullName evidence="5">Transcriptional regulator</fullName>
    </recommendedName>
</protein>
<dbReference type="InterPro" id="IPR057727">
    <property type="entry name" value="WCX_dom"/>
</dbReference>
<dbReference type="Pfam" id="PF08279">
    <property type="entry name" value="HTH_11"/>
    <property type="match status" value="1"/>
</dbReference>
<dbReference type="PANTHER" id="PTHR34580:SF3">
    <property type="entry name" value="PROTEIN PAFB"/>
    <property type="match status" value="1"/>
</dbReference>
<dbReference type="AlphaFoldDB" id="E6QQE4"/>
<accession>E6QQE4</accession>
<name>E6QQE4_9ZZZZ</name>
<dbReference type="Pfam" id="PF25583">
    <property type="entry name" value="WCX"/>
    <property type="match status" value="1"/>
</dbReference>
<evidence type="ECO:0000259" key="1">
    <source>
        <dbReference type="Pfam" id="PF08279"/>
    </source>
</evidence>
<dbReference type="PANTHER" id="PTHR34580">
    <property type="match status" value="1"/>
</dbReference>
<reference evidence="4" key="1">
    <citation type="submission" date="2009-10" db="EMBL/GenBank/DDBJ databases">
        <title>Diversity of trophic interactions inside an arsenic-rich microbial ecosystem.</title>
        <authorList>
            <person name="Bertin P.N."/>
            <person name="Heinrich-Salmeron A."/>
            <person name="Pelletier E."/>
            <person name="Goulhen-Chollet F."/>
            <person name="Arsene-Ploetze F."/>
            <person name="Gallien S."/>
            <person name="Calteau A."/>
            <person name="Vallenet D."/>
            <person name="Casiot C."/>
            <person name="Chane-Woon-Ming B."/>
            <person name="Giloteaux L."/>
            <person name="Barakat M."/>
            <person name="Bonnefoy V."/>
            <person name="Bruneel O."/>
            <person name="Chandler M."/>
            <person name="Cleiss J."/>
            <person name="Duran R."/>
            <person name="Elbaz-Poulichet F."/>
            <person name="Fonknechten N."/>
            <person name="Lauga B."/>
            <person name="Mornico D."/>
            <person name="Ortet P."/>
            <person name="Schaeffer C."/>
            <person name="Siguier P."/>
            <person name="Alexander Thil Smith A."/>
            <person name="Van Dorsselaer A."/>
            <person name="Weissenbach J."/>
            <person name="Medigue C."/>
            <person name="Le Paslier D."/>
        </authorList>
    </citation>
    <scope>NUCLEOTIDE SEQUENCE</scope>
</reference>
<dbReference type="EMBL" id="CABR01000032">
    <property type="protein sequence ID" value="CBI09465.1"/>
    <property type="molecule type" value="Genomic_DNA"/>
</dbReference>
<dbReference type="PROSITE" id="PS52050">
    <property type="entry name" value="WYL"/>
    <property type="match status" value="1"/>
</dbReference>
<evidence type="ECO:0000259" key="2">
    <source>
        <dbReference type="Pfam" id="PF13280"/>
    </source>
</evidence>
<evidence type="ECO:0000313" key="4">
    <source>
        <dbReference type="EMBL" id="CBI09465.1"/>
    </source>
</evidence>
<proteinExistence type="predicted"/>
<dbReference type="Gene3D" id="1.10.10.10">
    <property type="entry name" value="Winged helix-like DNA-binding domain superfamily/Winged helix DNA-binding domain"/>
    <property type="match status" value="1"/>
</dbReference>
<gene>
    <name evidence="4" type="ORF">CARN7_0193</name>
</gene>
<evidence type="ECO:0008006" key="5">
    <source>
        <dbReference type="Google" id="ProtNLM"/>
    </source>
</evidence>
<dbReference type="InterPro" id="IPR026881">
    <property type="entry name" value="WYL_dom"/>
</dbReference>
<feature type="domain" description="Helix-turn-helix type 11" evidence="1">
    <location>
        <begin position="9"/>
        <end position="61"/>
    </location>
</feature>
<evidence type="ECO:0000259" key="3">
    <source>
        <dbReference type="Pfam" id="PF25583"/>
    </source>
</evidence>
<dbReference type="InterPro" id="IPR013196">
    <property type="entry name" value="HTH_11"/>
</dbReference>
<organism evidence="4">
    <name type="scientific">mine drainage metagenome</name>
    <dbReference type="NCBI Taxonomy" id="410659"/>
    <lineage>
        <taxon>unclassified sequences</taxon>
        <taxon>metagenomes</taxon>
        <taxon>ecological metagenomes</taxon>
    </lineage>
</organism>
<dbReference type="InterPro" id="IPR051534">
    <property type="entry name" value="CBASS_pafABC_assoc_protein"/>
</dbReference>
<comment type="caution">
    <text evidence="4">The sequence shown here is derived from an EMBL/GenBank/DDBJ whole genome shotgun (WGS) entry which is preliminary data.</text>
</comment>
<feature type="domain" description="WYL" evidence="2">
    <location>
        <begin position="144"/>
        <end position="210"/>
    </location>
</feature>
<sequence>MDRLQRIYKLHQLISSRQHPVSCQALQDKLECSRATVKRIIMEMRLYFNAPLEYDRSHNGYHYAPGNGESFELPGVWFSATELYALLTTQQLLTQVQPGLLDTQLKPVKERIEKILAARHLGREEIAKRVHILRMSGRNVALECFQTVADALLQRTSLHITYHGRSDDQTSSREISPQRLIHYRDNWYLDAWCHTRNALRSFAVERISVAKALPQRCRDIPENLLNEHYASSYGIFAGIPEHTAILRFTPERARWVADEHWHPQQRGCFLENGSYELHIPYSDPRELVMDVLKYGPDVEVLDPDELWQEIRARLLAAISNYQK</sequence>
<feature type="domain" description="WCX" evidence="3">
    <location>
        <begin position="241"/>
        <end position="317"/>
    </location>
</feature>
<dbReference type="InterPro" id="IPR036388">
    <property type="entry name" value="WH-like_DNA-bd_sf"/>
</dbReference>